<evidence type="ECO:0000256" key="15">
    <source>
        <dbReference type="SAM" id="MobiDB-lite"/>
    </source>
</evidence>
<evidence type="ECO:0000256" key="2">
    <source>
        <dbReference type="ARBA" id="ARBA00022540"/>
    </source>
</evidence>
<dbReference type="AlphaFoldDB" id="A0A1X2J209"/>
<dbReference type="FunFam" id="3.40.50.300:FF:000397">
    <property type="entry name" value="Probable ATP-dependent RNA helicase DDX4"/>
    <property type="match status" value="1"/>
</dbReference>
<dbReference type="Pfam" id="PF00270">
    <property type="entry name" value="DEAD"/>
    <property type="match status" value="1"/>
</dbReference>
<evidence type="ECO:0000259" key="17">
    <source>
        <dbReference type="PROSITE" id="PS51194"/>
    </source>
</evidence>
<evidence type="ECO:0000259" key="18">
    <source>
        <dbReference type="PROSITE" id="PS51195"/>
    </source>
</evidence>
<evidence type="ECO:0000256" key="7">
    <source>
        <dbReference type="ARBA" id="ARBA00022884"/>
    </source>
</evidence>
<evidence type="ECO:0000256" key="9">
    <source>
        <dbReference type="ARBA" id="ARBA00024397"/>
    </source>
</evidence>
<dbReference type="InterPro" id="IPR000629">
    <property type="entry name" value="RNA-helicase_DEAD-box_CS"/>
</dbReference>
<comment type="caution">
    <text evidence="19">The sequence shown here is derived from an EMBL/GenBank/DDBJ whole genome shotgun (WGS) entry which is preliminary data.</text>
</comment>
<evidence type="ECO:0000256" key="3">
    <source>
        <dbReference type="ARBA" id="ARBA00022741"/>
    </source>
</evidence>
<comment type="similarity">
    <text evidence="8">Belongs to the DEAD box helicase family. DDX3/DED1 subfamily.</text>
</comment>
<dbReference type="EMBL" id="MCGE01000001">
    <property type="protein sequence ID" value="ORZ25869.1"/>
    <property type="molecule type" value="Genomic_DNA"/>
</dbReference>
<dbReference type="InterPro" id="IPR044763">
    <property type="entry name" value="Ded1/Dbp1_DEADc"/>
</dbReference>
<dbReference type="CDD" id="cd17967">
    <property type="entry name" value="DEADc_DDX3_DDX4"/>
    <property type="match status" value="1"/>
</dbReference>
<proteinExistence type="inferred from homology"/>
<name>A0A1X2J209_9FUNG</name>
<sequence length="501" mass="56496">MDEPEKKEKGRGEWKDGQHIIAERDIETEKKLFGETEADFVHSGINFDQYDNIPIKVEGETVFEPMNTFTSPPLNEHLLSNIKLAQYSTPTPVQKYSVPIVMSGRDLMACAQTGSGKTAGFLFPVLSRLFNEGPQEVVQKKNNRGSSRDSQKAYPEILILAPTRELASQIYKETKKFCYRSFVRPCVAYGGADIGQQLRLLGRGCQVLVATPGRLVDILERRRLSLKNIRYLVLDEADRMLDMGFEPQIRRIVQGEDMPGPTGRHTLMFSATFPESIQTLAREFLNNYVFFTVGTVGGTSENIKQQIIYVEEKDKRSQLLQTLDENGHGAGLTLVFVETKRMADSLCDYLVEHGKRATSIHGDRLQREREEALQAFRSGEVPILVATAVAARGLDIPNVTHVISFDVPKDIDDYTHRIGRTGRAGNTGLATAFFERRNRFIASDLVGLLKEANQTIPDWLQSMADEPLPTTNYDDYPRRRQQQKNYGSDNGIGVRIKNLKF</sequence>
<dbReference type="GO" id="GO:0005524">
    <property type="term" value="F:ATP binding"/>
    <property type="evidence" value="ECO:0007669"/>
    <property type="project" value="UniProtKB-KW"/>
</dbReference>
<feature type="region of interest" description="Disordered" evidence="15">
    <location>
        <begin position="467"/>
        <end position="491"/>
    </location>
</feature>
<protein>
    <recommendedName>
        <fullName evidence="9">ATP-dependent RNA helicase DED1</fullName>
        <ecNumber evidence="1">3.6.4.13</ecNumber>
    </recommendedName>
    <alternativeName>
        <fullName evidence="10">ATP-dependent RNA helicase ded1</fullName>
    </alternativeName>
</protein>
<dbReference type="PROSITE" id="PS51194">
    <property type="entry name" value="HELICASE_CTER"/>
    <property type="match status" value="1"/>
</dbReference>
<dbReference type="CDD" id="cd18787">
    <property type="entry name" value="SF2_C_DEAD"/>
    <property type="match status" value="1"/>
</dbReference>
<evidence type="ECO:0000256" key="14">
    <source>
        <dbReference type="RuleBase" id="RU000492"/>
    </source>
</evidence>
<dbReference type="PROSITE" id="PS51192">
    <property type="entry name" value="HELICASE_ATP_BIND_1"/>
    <property type="match status" value="1"/>
</dbReference>
<dbReference type="STRING" id="90262.A0A1X2J209"/>
<evidence type="ECO:0000313" key="20">
    <source>
        <dbReference type="Proteomes" id="UP000193560"/>
    </source>
</evidence>
<comment type="function">
    <text evidence="11">ATP-binding RNA helicase involved in translation initiation. Remodels RNA in response to ADP and ATP concentrations by facilitating disruption, but also formation of RNA duplexes.</text>
</comment>
<feature type="short sequence motif" description="Q motif" evidence="13">
    <location>
        <begin position="67"/>
        <end position="95"/>
    </location>
</feature>
<keyword evidence="2" id="KW-0396">Initiation factor</keyword>
<dbReference type="GO" id="GO:0016787">
    <property type="term" value="F:hydrolase activity"/>
    <property type="evidence" value="ECO:0007669"/>
    <property type="project" value="UniProtKB-KW"/>
</dbReference>
<evidence type="ECO:0000256" key="4">
    <source>
        <dbReference type="ARBA" id="ARBA00022801"/>
    </source>
</evidence>
<gene>
    <name evidence="19" type="ORF">BCR42DRAFT_316283</name>
</gene>
<dbReference type="Gene3D" id="3.40.50.300">
    <property type="entry name" value="P-loop containing nucleotide triphosphate hydrolases"/>
    <property type="match status" value="2"/>
</dbReference>
<evidence type="ECO:0000256" key="5">
    <source>
        <dbReference type="ARBA" id="ARBA00022806"/>
    </source>
</evidence>
<keyword evidence="5 14" id="KW-0347">Helicase</keyword>
<dbReference type="PROSITE" id="PS00039">
    <property type="entry name" value="DEAD_ATP_HELICASE"/>
    <property type="match status" value="1"/>
</dbReference>
<dbReference type="PROSITE" id="PS51195">
    <property type="entry name" value="Q_MOTIF"/>
    <property type="match status" value="1"/>
</dbReference>
<dbReference type="SMART" id="SM00487">
    <property type="entry name" value="DEXDc"/>
    <property type="match status" value="1"/>
</dbReference>
<feature type="domain" description="Helicase ATP-binding" evidence="16">
    <location>
        <begin position="98"/>
        <end position="291"/>
    </location>
</feature>
<dbReference type="FunFam" id="3.40.50.300:FF:000008">
    <property type="entry name" value="ATP-dependent RNA helicase RhlB"/>
    <property type="match status" value="1"/>
</dbReference>
<keyword evidence="2" id="KW-0648">Protein biosynthesis</keyword>
<dbReference type="GO" id="GO:0003723">
    <property type="term" value="F:RNA binding"/>
    <property type="evidence" value="ECO:0007669"/>
    <property type="project" value="UniProtKB-KW"/>
</dbReference>
<keyword evidence="4 14" id="KW-0378">Hydrolase</keyword>
<keyword evidence="20" id="KW-1185">Reference proteome</keyword>
<dbReference type="InterPro" id="IPR011545">
    <property type="entry name" value="DEAD/DEAH_box_helicase_dom"/>
</dbReference>
<dbReference type="SUPFAM" id="SSF52540">
    <property type="entry name" value="P-loop containing nucleoside triphosphate hydrolases"/>
    <property type="match status" value="1"/>
</dbReference>
<dbReference type="GO" id="GO:0003743">
    <property type="term" value="F:translation initiation factor activity"/>
    <property type="evidence" value="ECO:0007669"/>
    <property type="project" value="UniProtKB-KW"/>
</dbReference>
<dbReference type="SMART" id="SM00490">
    <property type="entry name" value="HELICc"/>
    <property type="match status" value="1"/>
</dbReference>
<dbReference type="InterPro" id="IPR014014">
    <property type="entry name" value="RNA_helicase_DEAD_Q_motif"/>
</dbReference>
<dbReference type="InterPro" id="IPR027417">
    <property type="entry name" value="P-loop_NTPase"/>
</dbReference>
<keyword evidence="6 14" id="KW-0067">ATP-binding</keyword>
<evidence type="ECO:0000256" key="11">
    <source>
        <dbReference type="ARBA" id="ARBA00025161"/>
    </source>
</evidence>
<dbReference type="OrthoDB" id="196131at2759"/>
<dbReference type="PANTHER" id="PTHR47958">
    <property type="entry name" value="ATP-DEPENDENT RNA HELICASE DBP3"/>
    <property type="match status" value="1"/>
</dbReference>
<evidence type="ECO:0000256" key="6">
    <source>
        <dbReference type="ARBA" id="ARBA00022840"/>
    </source>
</evidence>
<evidence type="ECO:0000313" key="19">
    <source>
        <dbReference type="EMBL" id="ORZ25869.1"/>
    </source>
</evidence>
<keyword evidence="3 14" id="KW-0547">Nucleotide-binding</keyword>
<evidence type="ECO:0000256" key="8">
    <source>
        <dbReference type="ARBA" id="ARBA00024358"/>
    </source>
</evidence>
<accession>A0A1X2J209</accession>
<dbReference type="Proteomes" id="UP000193560">
    <property type="component" value="Unassembled WGS sequence"/>
</dbReference>
<organism evidence="19 20">
    <name type="scientific">Absidia repens</name>
    <dbReference type="NCBI Taxonomy" id="90262"/>
    <lineage>
        <taxon>Eukaryota</taxon>
        <taxon>Fungi</taxon>
        <taxon>Fungi incertae sedis</taxon>
        <taxon>Mucoromycota</taxon>
        <taxon>Mucoromycotina</taxon>
        <taxon>Mucoromycetes</taxon>
        <taxon>Mucorales</taxon>
        <taxon>Cunninghamellaceae</taxon>
        <taxon>Absidia</taxon>
    </lineage>
</organism>
<evidence type="ECO:0000256" key="13">
    <source>
        <dbReference type="PROSITE-ProRule" id="PRU00552"/>
    </source>
</evidence>
<keyword evidence="7" id="KW-0694">RNA-binding</keyword>
<dbReference type="Pfam" id="PF00271">
    <property type="entry name" value="Helicase_C"/>
    <property type="match status" value="1"/>
</dbReference>
<evidence type="ECO:0000256" key="10">
    <source>
        <dbReference type="ARBA" id="ARBA00024405"/>
    </source>
</evidence>
<reference evidence="19 20" key="1">
    <citation type="submission" date="2016-07" db="EMBL/GenBank/DDBJ databases">
        <title>Pervasive Adenine N6-methylation of Active Genes in Fungi.</title>
        <authorList>
            <consortium name="DOE Joint Genome Institute"/>
            <person name="Mondo S.J."/>
            <person name="Dannebaum R.O."/>
            <person name="Kuo R.C."/>
            <person name="Labutti K."/>
            <person name="Haridas S."/>
            <person name="Kuo A."/>
            <person name="Salamov A."/>
            <person name="Ahrendt S.R."/>
            <person name="Lipzen A."/>
            <person name="Sullivan W."/>
            <person name="Andreopoulos W.B."/>
            <person name="Clum A."/>
            <person name="Lindquist E."/>
            <person name="Daum C."/>
            <person name="Ramamoorthy G.K."/>
            <person name="Gryganskyi A."/>
            <person name="Culley D."/>
            <person name="Magnuson J.K."/>
            <person name="James T.Y."/>
            <person name="O'Malley M.A."/>
            <person name="Stajich J.E."/>
            <person name="Spatafora J.W."/>
            <person name="Visel A."/>
            <person name="Grigoriev I.V."/>
        </authorList>
    </citation>
    <scope>NUCLEOTIDE SEQUENCE [LARGE SCALE GENOMIC DNA]</scope>
    <source>
        <strain evidence="19 20">NRRL 1336</strain>
    </source>
</reference>
<feature type="domain" description="DEAD-box RNA helicase Q" evidence="18">
    <location>
        <begin position="67"/>
        <end position="95"/>
    </location>
</feature>
<dbReference type="EC" id="3.6.4.13" evidence="1"/>
<evidence type="ECO:0000256" key="12">
    <source>
        <dbReference type="ARBA" id="ARBA00047984"/>
    </source>
</evidence>
<dbReference type="InterPro" id="IPR014001">
    <property type="entry name" value="Helicase_ATP-bd"/>
</dbReference>
<feature type="domain" description="Helicase C-terminal" evidence="17">
    <location>
        <begin position="302"/>
        <end position="464"/>
    </location>
</feature>
<evidence type="ECO:0000259" key="16">
    <source>
        <dbReference type="PROSITE" id="PS51192"/>
    </source>
</evidence>
<evidence type="ECO:0000256" key="1">
    <source>
        <dbReference type="ARBA" id="ARBA00012552"/>
    </source>
</evidence>
<dbReference type="InterPro" id="IPR001650">
    <property type="entry name" value="Helicase_C-like"/>
</dbReference>
<dbReference type="GO" id="GO:0003724">
    <property type="term" value="F:RNA helicase activity"/>
    <property type="evidence" value="ECO:0007669"/>
    <property type="project" value="UniProtKB-EC"/>
</dbReference>
<comment type="catalytic activity">
    <reaction evidence="12">
        <text>ATP + H2O = ADP + phosphate + H(+)</text>
        <dbReference type="Rhea" id="RHEA:13065"/>
        <dbReference type="ChEBI" id="CHEBI:15377"/>
        <dbReference type="ChEBI" id="CHEBI:15378"/>
        <dbReference type="ChEBI" id="CHEBI:30616"/>
        <dbReference type="ChEBI" id="CHEBI:43474"/>
        <dbReference type="ChEBI" id="CHEBI:456216"/>
        <dbReference type="EC" id="3.6.4.13"/>
    </reaction>
</comment>